<comment type="caution">
    <text evidence="2">The sequence shown here is derived from an EMBL/GenBank/DDBJ whole genome shotgun (WGS) entry which is preliminary data.</text>
</comment>
<feature type="domain" description="IraD/Gp25-like" evidence="1">
    <location>
        <begin position="17"/>
        <end position="114"/>
    </location>
</feature>
<dbReference type="InterPro" id="IPR053176">
    <property type="entry name" value="T6SS_TssE1-like"/>
</dbReference>
<dbReference type="PANTHER" id="PTHR38595:SF2">
    <property type="entry name" value="TYPE VI SECRETION SYSTEM BASEPLATE SUBUNIT TSSE"/>
    <property type="match status" value="1"/>
</dbReference>
<dbReference type="Pfam" id="PF04965">
    <property type="entry name" value="GPW_gp25"/>
    <property type="match status" value="1"/>
</dbReference>
<name>A0A0Q2MGU6_VIBFU</name>
<reference evidence="2 3" key="1">
    <citation type="submission" date="2015-08" db="EMBL/GenBank/DDBJ databases">
        <title>Antibacterial properties of a collection of Vibrionaceae strains.</title>
        <authorList>
            <person name="Giubergia S."/>
        </authorList>
    </citation>
    <scope>NUCLEOTIDE SEQUENCE [LARGE SCALE GENOMIC DNA]</scope>
    <source>
        <strain evidence="2 3">S0821</strain>
    </source>
</reference>
<dbReference type="GeneID" id="50537619"/>
<evidence type="ECO:0000313" key="2">
    <source>
        <dbReference type="EMBL" id="KQH87169.1"/>
    </source>
</evidence>
<proteinExistence type="predicted"/>
<dbReference type="OMA" id="TARMEGQ"/>
<keyword evidence="3" id="KW-1185">Reference proteome</keyword>
<dbReference type="RefSeq" id="WP_004727572.1">
    <property type="nucleotide sequence ID" value="NZ_CABLCD010000014.1"/>
</dbReference>
<evidence type="ECO:0000259" key="1">
    <source>
        <dbReference type="Pfam" id="PF04965"/>
    </source>
</evidence>
<accession>A0A0Q2MGU6</accession>
<gene>
    <name evidence="2" type="ORF">AMR76_05465</name>
</gene>
<evidence type="ECO:0000313" key="3">
    <source>
        <dbReference type="Proteomes" id="UP000051221"/>
    </source>
</evidence>
<dbReference type="Proteomes" id="UP000051221">
    <property type="component" value="Unassembled WGS sequence"/>
</dbReference>
<protein>
    <recommendedName>
        <fullName evidence="1">IraD/Gp25-like domain-containing protein</fullName>
    </recommendedName>
</protein>
<dbReference type="OrthoDB" id="5890764at2"/>
<dbReference type="AlphaFoldDB" id="A0A0Q2MGU6"/>
<dbReference type="PANTHER" id="PTHR38595">
    <property type="entry name" value="CYTOPLASMIC PROTEIN-RELATED"/>
    <property type="match status" value="1"/>
</dbReference>
<dbReference type="EMBL" id="LKHS01000004">
    <property type="protein sequence ID" value="KQH87169.1"/>
    <property type="molecule type" value="Genomic_DNA"/>
</dbReference>
<dbReference type="NCBIfam" id="TIGR03357">
    <property type="entry name" value="VI_zyme"/>
    <property type="match status" value="1"/>
</dbReference>
<dbReference type="InParanoid" id="A0A0Q2MGU6"/>
<sequence>MSFWRTFLDKSGSSNHELLDSVRYQLTALLNSEAPMMALPKGFSAVEASNFCFGLDCAHSISSQINKDQFARSMEKWVRTFEPRLSEVSVFVEESQPGKNVMRFSLMAKVKTANGEHVFLFDSNISLSSQTARMEGQEVV</sequence>
<organism evidence="2 3">
    <name type="scientific">Vibrio furnissii</name>
    <dbReference type="NCBI Taxonomy" id="29494"/>
    <lineage>
        <taxon>Bacteria</taxon>
        <taxon>Pseudomonadati</taxon>
        <taxon>Pseudomonadota</taxon>
        <taxon>Gammaproteobacteria</taxon>
        <taxon>Vibrionales</taxon>
        <taxon>Vibrionaceae</taxon>
        <taxon>Vibrio</taxon>
    </lineage>
</organism>
<dbReference type="InterPro" id="IPR017737">
    <property type="entry name" value="TssE1-like"/>
</dbReference>
<dbReference type="InterPro" id="IPR007048">
    <property type="entry name" value="IraD/Gp25-like"/>
</dbReference>